<dbReference type="Proteomes" id="UP000320386">
    <property type="component" value="Chromosome"/>
</dbReference>
<dbReference type="GO" id="GO:0016020">
    <property type="term" value="C:membrane"/>
    <property type="evidence" value="ECO:0007669"/>
    <property type="project" value="TreeGrafter"/>
</dbReference>
<dbReference type="InterPro" id="IPR015883">
    <property type="entry name" value="Glyco_hydro_20_cat"/>
</dbReference>
<feature type="domain" description="Glycoside hydrolase family 20 catalytic" evidence="6">
    <location>
        <begin position="3"/>
        <end position="240"/>
    </location>
</feature>
<organism evidence="7 8">
    <name type="scientific">Mucisphaera calidilacus</name>
    <dbReference type="NCBI Taxonomy" id="2527982"/>
    <lineage>
        <taxon>Bacteria</taxon>
        <taxon>Pseudomonadati</taxon>
        <taxon>Planctomycetota</taxon>
        <taxon>Phycisphaerae</taxon>
        <taxon>Phycisphaerales</taxon>
        <taxon>Phycisphaeraceae</taxon>
        <taxon>Mucisphaera</taxon>
    </lineage>
</organism>
<keyword evidence="8" id="KW-1185">Reference proteome</keyword>
<comment type="catalytic activity">
    <reaction evidence="1">
        <text>Hydrolysis of terminal non-reducing N-acetyl-D-hexosamine residues in N-acetyl-beta-D-hexosaminides.</text>
        <dbReference type="EC" id="3.2.1.52"/>
    </reaction>
</comment>
<dbReference type="OrthoDB" id="9810898at2"/>
<feature type="active site" description="Proton donor" evidence="5">
    <location>
        <position position="144"/>
    </location>
</feature>
<gene>
    <name evidence="7" type="primary">exo I_1</name>
    <name evidence="7" type="ORF">Pan265_02880</name>
</gene>
<keyword evidence="4 7" id="KW-0378">Hydrolase</keyword>
<dbReference type="EC" id="3.2.1.52" evidence="3"/>
<dbReference type="PANTHER" id="PTHR22600">
    <property type="entry name" value="BETA-HEXOSAMINIDASE"/>
    <property type="match status" value="1"/>
</dbReference>
<evidence type="ECO:0000256" key="3">
    <source>
        <dbReference type="ARBA" id="ARBA00012663"/>
    </source>
</evidence>
<evidence type="ECO:0000256" key="5">
    <source>
        <dbReference type="PIRSR" id="PIRSR625705-1"/>
    </source>
</evidence>
<evidence type="ECO:0000313" key="8">
    <source>
        <dbReference type="Proteomes" id="UP000320386"/>
    </source>
</evidence>
<evidence type="ECO:0000256" key="2">
    <source>
        <dbReference type="ARBA" id="ARBA00006285"/>
    </source>
</evidence>
<dbReference type="GO" id="GO:0005975">
    <property type="term" value="P:carbohydrate metabolic process"/>
    <property type="evidence" value="ECO:0007669"/>
    <property type="project" value="InterPro"/>
</dbReference>
<sequence length="477" mass="53946">MVGFMLDSARLLESRGYYLRFIDHMAETGCDTLLWHFTDDQGCSLRFDSLPEAASNNAYSKPELRELLAYARDRGVAVIPELETLGHTRYITRSRSDLAELSENDEVFTSLCPVHPRSREVVGLLIDEVCDLFESALVHVGLDEVNFGTHPMTREALASSSSSELFADYIRFVHGRLARHGKRMMMWGDHLLKDPVIAEAIPKDILIANWQYTAKVPDATTPKLTGYGFEVVNCPAMISYDQPLAPGERFALENLRDTARHAREYQTKGVITTIWTPQRFFPDSLWPSAAYAAALMIEGPDALMADVLTRFFEARLGSPVSNGWVNALCELHQVMPMRDPWVAALRVDINELRDDVNLHRTAQQARRIYQALLDDRPDGWLDDRCCRALLLVAELHAHVWERVAAMQIAREDAALLAVSESLGERLSACWDEDRFADDPRKWQPVFPFDRDDHLLIAFDRGTTLLREAVASASRSKA</sequence>
<comment type="similarity">
    <text evidence="2">Belongs to the glycosyl hydrolase 20 family.</text>
</comment>
<dbReference type="PANTHER" id="PTHR22600:SF57">
    <property type="entry name" value="BETA-N-ACETYLHEXOSAMINIDASE"/>
    <property type="match status" value="1"/>
</dbReference>
<protein>
    <recommendedName>
        <fullName evidence="3">beta-N-acetylhexosaminidase</fullName>
        <ecNumber evidence="3">3.2.1.52</ecNumber>
    </recommendedName>
</protein>
<proteinExistence type="inferred from homology"/>
<reference evidence="7 8" key="1">
    <citation type="submission" date="2019-02" db="EMBL/GenBank/DDBJ databases">
        <title>Deep-cultivation of Planctomycetes and their phenomic and genomic characterization uncovers novel biology.</title>
        <authorList>
            <person name="Wiegand S."/>
            <person name="Jogler M."/>
            <person name="Boedeker C."/>
            <person name="Pinto D."/>
            <person name="Vollmers J."/>
            <person name="Rivas-Marin E."/>
            <person name="Kohn T."/>
            <person name="Peeters S.H."/>
            <person name="Heuer A."/>
            <person name="Rast P."/>
            <person name="Oberbeckmann S."/>
            <person name="Bunk B."/>
            <person name="Jeske O."/>
            <person name="Meyerdierks A."/>
            <person name="Storesund J.E."/>
            <person name="Kallscheuer N."/>
            <person name="Luecker S."/>
            <person name="Lage O.M."/>
            <person name="Pohl T."/>
            <person name="Merkel B.J."/>
            <person name="Hornburger P."/>
            <person name="Mueller R.-W."/>
            <person name="Bruemmer F."/>
            <person name="Labrenz M."/>
            <person name="Spormann A.M."/>
            <person name="Op den Camp H."/>
            <person name="Overmann J."/>
            <person name="Amann R."/>
            <person name="Jetten M.S.M."/>
            <person name="Mascher T."/>
            <person name="Medema M.H."/>
            <person name="Devos D.P."/>
            <person name="Kaster A.-K."/>
            <person name="Ovreas L."/>
            <person name="Rohde M."/>
            <person name="Galperin M.Y."/>
            <person name="Jogler C."/>
        </authorList>
    </citation>
    <scope>NUCLEOTIDE SEQUENCE [LARGE SCALE GENOMIC DNA]</scope>
    <source>
        <strain evidence="7 8">Pan265</strain>
    </source>
</reference>
<dbReference type="Gene3D" id="3.20.20.80">
    <property type="entry name" value="Glycosidases"/>
    <property type="match status" value="1"/>
</dbReference>
<dbReference type="GO" id="GO:0030203">
    <property type="term" value="P:glycosaminoglycan metabolic process"/>
    <property type="evidence" value="ECO:0007669"/>
    <property type="project" value="TreeGrafter"/>
</dbReference>
<dbReference type="GO" id="GO:0004563">
    <property type="term" value="F:beta-N-acetylhexosaminidase activity"/>
    <property type="evidence" value="ECO:0007669"/>
    <property type="project" value="UniProtKB-EC"/>
</dbReference>
<evidence type="ECO:0000313" key="7">
    <source>
        <dbReference type="EMBL" id="QDU70460.1"/>
    </source>
</evidence>
<dbReference type="Pfam" id="PF00728">
    <property type="entry name" value="Glyco_hydro_20"/>
    <property type="match status" value="1"/>
</dbReference>
<evidence type="ECO:0000256" key="4">
    <source>
        <dbReference type="ARBA" id="ARBA00022801"/>
    </source>
</evidence>
<dbReference type="KEGG" id="mcad:Pan265_02880"/>
<name>A0A518BU10_9BACT</name>
<keyword evidence="7" id="KW-0326">Glycosidase</keyword>
<dbReference type="SUPFAM" id="SSF51445">
    <property type="entry name" value="(Trans)glycosidases"/>
    <property type="match status" value="1"/>
</dbReference>
<dbReference type="InterPro" id="IPR017853">
    <property type="entry name" value="GH"/>
</dbReference>
<dbReference type="InterPro" id="IPR025705">
    <property type="entry name" value="Beta_hexosaminidase_sua/sub"/>
</dbReference>
<evidence type="ECO:0000259" key="6">
    <source>
        <dbReference type="Pfam" id="PF00728"/>
    </source>
</evidence>
<dbReference type="AlphaFoldDB" id="A0A518BU10"/>
<dbReference type="RefSeq" id="WP_145444579.1">
    <property type="nucleotide sequence ID" value="NZ_CP036280.1"/>
</dbReference>
<accession>A0A518BU10</accession>
<dbReference type="EMBL" id="CP036280">
    <property type="protein sequence ID" value="QDU70460.1"/>
    <property type="molecule type" value="Genomic_DNA"/>
</dbReference>
<evidence type="ECO:0000256" key="1">
    <source>
        <dbReference type="ARBA" id="ARBA00001231"/>
    </source>
</evidence>